<proteinExistence type="predicted"/>
<name>A0A2I0TVV6_LIMLA</name>
<dbReference type="Proteomes" id="UP000233556">
    <property type="component" value="Unassembled WGS sequence"/>
</dbReference>
<feature type="compositionally biased region" description="Low complexity" evidence="1">
    <location>
        <begin position="110"/>
        <end position="119"/>
    </location>
</feature>
<keyword evidence="3" id="KW-1185">Reference proteome</keyword>
<organism evidence="2 3">
    <name type="scientific">Limosa lapponica baueri</name>
    <dbReference type="NCBI Taxonomy" id="1758121"/>
    <lineage>
        <taxon>Eukaryota</taxon>
        <taxon>Metazoa</taxon>
        <taxon>Chordata</taxon>
        <taxon>Craniata</taxon>
        <taxon>Vertebrata</taxon>
        <taxon>Euteleostomi</taxon>
        <taxon>Archelosauria</taxon>
        <taxon>Archosauria</taxon>
        <taxon>Dinosauria</taxon>
        <taxon>Saurischia</taxon>
        <taxon>Theropoda</taxon>
        <taxon>Coelurosauria</taxon>
        <taxon>Aves</taxon>
        <taxon>Neognathae</taxon>
        <taxon>Neoaves</taxon>
        <taxon>Charadriiformes</taxon>
        <taxon>Scolopacidae</taxon>
        <taxon>Limosa</taxon>
    </lineage>
</organism>
<reference evidence="3" key="1">
    <citation type="submission" date="2017-11" db="EMBL/GenBank/DDBJ databases">
        <authorList>
            <person name="Lima N.C."/>
            <person name="Parody-Merino A.M."/>
            <person name="Battley P.F."/>
            <person name="Fidler A.E."/>
            <person name="Prosdocimi F."/>
        </authorList>
    </citation>
    <scope>NUCLEOTIDE SEQUENCE [LARGE SCALE GENOMIC DNA]</scope>
</reference>
<reference evidence="3" key="2">
    <citation type="submission" date="2017-12" db="EMBL/GenBank/DDBJ databases">
        <title>Genome sequence of the Bar-tailed Godwit (Limosa lapponica baueri).</title>
        <authorList>
            <person name="Lima N.C.B."/>
            <person name="Parody-Merino A.M."/>
            <person name="Battley P.F."/>
            <person name="Fidler A.E."/>
            <person name="Prosdocimi F."/>
        </authorList>
    </citation>
    <scope>NUCLEOTIDE SEQUENCE [LARGE SCALE GENOMIC DNA]</scope>
</reference>
<dbReference type="AlphaFoldDB" id="A0A2I0TVV6"/>
<evidence type="ECO:0000313" key="2">
    <source>
        <dbReference type="EMBL" id="PKU37853.1"/>
    </source>
</evidence>
<evidence type="ECO:0000313" key="3">
    <source>
        <dbReference type="Proteomes" id="UP000233556"/>
    </source>
</evidence>
<dbReference type="EMBL" id="KZ506950">
    <property type="protein sequence ID" value="PKU37853.1"/>
    <property type="molecule type" value="Genomic_DNA"/>
</dbReference>
<accession>A0A2I0TVV6</accession>
<gene>
    <name evidence="2" type="ORF">llap_11842</name>
</gene>
<feature type="region of interest" description="Disordered" evidence="1">
    <location>
        <begin position="99"/>
        <end position="128"/>
    </location>
</feature>
<protein>
    <submittedName>
        <fullName evidence="2">Uncharacterized protein</fullName>
    </submittedName>
</protein>
<evidence type="ECO:0000256" key="1">
    <source>
        <dbReference type="SAM" id="MobiDB-lite"/>
    </source>
</evidence>
<sequence>MKSSWKIVSRSDFNSSVVPDVRRRFALLCLVPLSPPCSSSFAALQVFGRDGADGTLRICERQGPRPPAMASSLTWDLCIGRGKPCRMASRPHGYLAPLSKSQKPCEMSDSDLSNSANANGTDSSELSL</sequence>